<feature type="transmembrane region" description="Helical" evidence="6">
    <location>
        <begin position="394"/>
        <end position="419"/>
    </location>
</feature>
<dbReference type="CDD" id="cd01115">
    <property type="entry name" value="SLC13_permease"/>
    <property type="match status" value="1"/>
</dbReference>
<keyword evidence="9" id="KW-1185">Reference proteome</keyword>
<keyword evidence="2" id="KW-0813">Transport</keyword>
<evidence type="ECO:0000256" key="5">
    <source>
        <dbReference type="ARBA" id="ARBA00023136"/>
    </source>
</evidence>
<dbReference type="GO" id="GO:0008514">
    <property type="term" value="F:organic anion transmembrane transporter activity"/>
    <property type="evidence" value="ECO:0007669"/>
    <property type="project" value="UniProtKB-ARBA"/>
</dbReference>
<dbReference type="STRING" id="349064.SAMN05660429_02580"/>
<feature type="transmembrane region" description="Helical" evidence="6">
    <location>
        <begin position="150"/>
        <end position="171"/>
    </location>
</feature>
<feature type="transmembrane region" description="Helical" evidence="6">
    <location>
        <begin position="225"/>
        <end position="246"/>
    </location>
</feature>
<sequence>MLFSGEAVDRKIIKIMFNKSTFIVVAPVVALFSYFLFTQLGLAHQPAAAAAVAVLTVIWWVTEALPIPATSIVPFALLPMLGVVDHKTVASAFGSHVILLLMGAFMLSKALEKSGVHERLAVYMVKLVGTHSAKRLVLGFMLAAGILSMWISNTATTLIMLPIAMAILAHIDNERLKVALVLGIAYAASVGGIGTPIGTPPNVIFMGIYEEFTGQEFGFFEWMKIGVPVVLITLPIMALWLTRGLSLKQEITLPTQGHWRSEEKRTLIIFGITAIAWVTRSAPFGGWAELLDVPIAGDSTVALLAVVVMFMVPNGKGGRVLDWHTAKDIPWGMLLLFAGGIALAKGFTASGLSQLMGEWLVALDALPIFLMLAVLCLCVTYLTEITSNTATATLLMPILAAAAIAIDVNPALLMVPAAMCASSAFMLPVATAPNAIAYGSGLINIKQMVKEGAMLSFIVSLLIATINYLYW</sequence>
<proteinExistence type="predicted"/>
<feature type="domain" description="Citrate transporter-like" evidence="7">
    <location>
        <begin position="57"/>
        <end position="413"/>
    </location>
</feature>
<evidence type="ECO:0000256" key="2">
    <source>
        <dbReference type="ARBA" id="ARBA00022448"/>
    </source>
</evidence>
<evidence type="ECO:0000313" key="9">
    <source>
        <dbReference type="Proteomes" id="UP000199308"/>
    </source>
</evidence>
<keyword evidence="4 6" id="KW-1133">Transmembrane helix</keyword>
<dbReference type="AlphaFoldDB" id="A0A1I0GV05"/>
<dbReference type="PANTHER" id="PTHR10283">
    <property type="entry name" value="SOLUTE CARRIER FAMILY 13 MEMBER"/>
    <property type="match status" value="1"/>
</dbReference>
<dbReference type="InterPro" id="IPR001898">
    <property type="entry name" value="SLC13A/DASS"/>
</dbReference>
<dbReference type="Pfam" id="PF03600">
    <property type="entry name" value="CitMHS"/>
    <property type="match status" value="1"/>
</dbReference>
<protein>
    <submittedName>
        <fullName evidence="8">Solute carrier family 13 (Sodium-dependent dicarboxylate transporter), member 2/3/5</fullName>
    </submittedName>
</protein>
<evidence type="ECO:0000313" key="8">
    <source>
        <dbReference type="EMBL" id="SET75025.1"/>
    </source>
</evidence>
<feature type="transmembrane region" description="Helical" evidence="6">
    <location>
        <begin position="267"/>
        <end position="287"/>
    </location>
</feature>
<feature type="transmembrane region" description="Helical" evidence="6">
    <location>
        <begin position="20"/>
        <end position="37"/>
    </location>
</feature>
<name>A0A1I0GV05_THASX</name>
<dbReference type="NCBIfam" id="TIGR00785">
    <property type="entry name" value="dass"/>
    <property type="match status" value="1"/>
</dbReference>
<comment type="subcellular location">
    <subcellularLocation>
        <location evidence="1">Membrane</location>
        <topology evidence="1">Multi-pass membrane protein</topology>
    </subcellularLocation>
</comment>
<accession>A0A1I0GV05</accession>
<organism evidence="8 9">
    <name type="scientific">Thalassotalea agarivorans</name>
    <name type="common">Thalassomonas agarivorans</name>
    <dbReference type="NCBI Taxonomy" id="349064"/>
    <lineage>
        <taxon>Bacteria</taxon>
        <taxon>Pseudomonadati</taxon>
        <taxon>Pseudomonadota</taxon>
        <taxon>Gammaproteobacteria</taxon>
        <taxon>Alteromonadales</taxon>
        <taxon>Colwelliaceae</taxon>
        <taxon>Thalassotalea</taxon>
    </lineage>
</organism>
<gene>
    <name evidence="8" type="ORF">SAMN05660429_02580</name>
</gene>
<dbReference type="InterPro" id="IPR004680">
    <property type="entry name" value="Cit_transptr-like_dom"/>
</dbReference>
<keyword evidence="3 6" id="KW-0812">Transmembrane</keyword>
<dbReference type="GO" id="GO:0005886">
    <property type="term" value="C:plasma membrane"/>
    <property type="evidence" value="ECO:0007669"/>
    <property type="project" value="TreeGrafter"/>
</dbReference>
<evidence type="ECO:0000256" key="4">
    <source>
        <dbReference type="ARBA" id="ARBA00022989"/>
    </source>
</evidence>
<feature type="transmembrane region" description="Helical" evidence="6">
    <location>
        <begin position="333"/>
        <end position="353"/>
    </location>
</feature>
<dbReference type="GO" id="GO:1905039">
    <property type="term" value="P:carboxylic acid transmembrane transport"/>
    <property type="evidence" value="ECO:0007669"/>
    <property type="project" value="UniProtKB-ARBA"/>
</dbReference>
<feature type="transmembrane region" description="Helical" evidence="6">
    <location>
        <begin position="359"/>
        <end position="382"/>
    </location>
</feature>
<feature type="transmembrane region" description="Helical" evidence="6">
    <location>
        <begin position="49"/>
        <end position="69"/>
    </location>
</feature>
<keyword evidence="5 6" id="KW-0472">Membrane</keyword>
<evidence type="ECO:0000256" key="1">
    <source>
        <dbReference type="ARBA" id="ARBA00004141"/>
    </source>
</evidence>
<feature type="transmembrane region" description="Helical" evidence="6">
    <location>
        <begin position="452"/>
        <end position="470"/>
    </location>
</feature>
<evidence type="ECO:0000256" key="6">
    <source>
        <dbReference type="SAM" id="Phobius"/>
    </source>
</evidence>
<dbReference type="PANTHER" id="PTHR10283:SF82">
    <property type="entry name" value="SOLUTE CARRIER FAMILY 13 MEMBER 2"/>
    <property type="match status" value="1"/>
</dbReference>
<dbReference type="EMBL" id="FOHK01000013">
    <property type="protein sequence ID" value="SET75025.1"/>
    <property type="molecule type" value="Genomic_DNA"/>
</dbReference>
<feature type="transmembrane region" description="Helical" evidence="6">
    <location>
        <begin position="293"/>
        <end position="312"/>
    </location>
</feature>
<dbReference type="Proteomes" id="UP000199308">
    <property type="component" value="Unassembled WGS sequence"/>
</dbReference>
<feature type="transmembrane region" description="Helical" evidence="6">
    <location>
        <begin position="178"/>
        <end position="197"/>
    </location>
</feature>
<evidence type="ECO:0000256" key="3">
    <source>
        <dbReference type="ARBA" id="ARBA00022692"/>
    </source>
</evidence>
<reference evidence="8 9" key="1">
    <citation type="submission" date="2016-10" db="EMBL/GenBank/DDBJ databases">
        <authorList>
            <person name="de Groot N.N."/>
        </authorList>
    </citation>
    <scope>NUCLEOTIDE SEQUENCE [LARGE SCALE GENOMIC DNA]</scope>
    <source>
        <strain evidence="8 9">DSM 19706</strain>
    </source>
</reference>
<feature type="transmembrane region" description="Helical" evidence="6">
    <location>
        <begin position="89"/>
        <end position="108"/>
    </location>
</feature>
<evidence type="ECO:0000259" key="7">
    <source>
        <dbReference type="Pfam" id="PF03600"/>
    </source>
</evidence>
<feature type="transmembrane region" description="Helical" evidence="6">
    <location>
        <begin position="425"/>
        <end position="445"/>
    </location>
</feature>